<dbReference type="Proteomes" id="UP000007305">
    <property type="component" value="Chromosome 6"/>
</dbReference>
<proteinExistence type="predicted"/>
<accession>A0A804PU44</accession>
<dbReference type="GeneID" id="103629400"/>
<feature type="transmembrane region" description="Helical" evidence="1">
    <location>
        <begin position="21"/>
        <end position="42"/>
    </location>
</feature>
<organism evidence="2 3">
    <name type="scientific">Zea mays</name>
    <name type="common">Maize</name>
    <dbReference type="NCBI Taxonomy" id="4577"/>
    <lineage>
        <taxon>Eukaryota</taxon>
        <taxon>Viridiplantae</taxon>
        <taxon>Streptophyta</taxon>
        <taxon>Embryophyta</taxon>
        <taxon>Tracheophyta</taxon>
        <taxon>Spermatophyta</taxon>
        <taxon>Magnoliopsida</taxon>
        <taxon>Liliopsida</taxon>
        <taxon>Poales</taxon>
        <taxon>Poaceae</taxon>
        <taxon>PACMAD clade</taxon>
        <taxon>Panicoideae</taxon>
        <taxon>Andropogonodae</taxon>
        <taxon>Andropogoneae</taxon>
        <taxon>Tripsacinae</taxon>
        <taxon>Zea</taxon>
    </lineage>
</organism>
<reference evidence="2" key="3">
    <citation type="submission" date="2021-05" db="UniProtKB">
        <authorList>
            <consortium name="EnsemblPlants"/>
        </authorList>
    </citation>
    <scope>IDENTIFICATION</scope>
    <source>
        <strain evidence="2">cv. B73</strain>
    </source>
</reference>
<dbReference type="KEGG" id="zma:103629400"/>
<dbReference type="Gramene" id="Zm00001eb269220_T002">
    <property type="protein sequence ID" value="Zm00001eb269220_P002"/>
    <property type="gene ID" value="Zm00001eb269220"/>
</dbReference>
<dbReference type="RefSeq" id="XP_008648759.1">
    <property type="nucleotide sequence ID" value="XM_008650537.3"/>
</dbReference>
<protein>
    <recommendedName>
        <fullName evidence="4">Late embryogenesis abundant protein LEA-2 subgroup domain-containing protein</fullName>
    </recommendedName>
</protein>
<keyword evidence="1" id="KW-0472">Membrane</keyword>
<evidence type="ECO:0000313" key="2">
    <source>
        <dbReference type="EnsemblPlants" id="Zm00001eb269220_P002"/>
    </source>
</evidence>
<dbReference type="EnsemblPlants" id="Zm00001eb269220_T002">
    <property type="protein sequence ID" value="Zm00001eb269220_P002"/>
    <property type="gene ID" value="Zm00001eb269220"/>
</dbReference>
<gene>
    <name evidence="2" type="primary">LOC103629400</name>
</gene>
<dbReference type="PANTHER" id="PTHR36480">
    <property type="entry name" value="OS06G0118900 PROTEIN-RELATED"/>
    <property type="match status" value="1"/>
</dbReference>
<evidence type="ECO:0008006" key="4">
    <source>
        <dbReference type="Google" id="ProtNLM"/>
    </source>
</evidence>
<sequence length="194" mass="20436">MAAAGGEGDNGEKSGFRCLDAARYVAAAVVIVLIVAVVVNAIKAGKDLVSFEFTLRAVNPSGRVRLNFYDILAYIFDNSTLASATTSTPADDCSILVNTANITLKPRAYVDNTKTVILGDDPTKIRHSFFQALNKPGGRVVGATMRVDGSLVSETGLGFSTSAPRRIVLYCRDLIVGPVDKAATATQETTCTAS</sequence>
<dbReference type="AlphaFoldDB" id="A0A804PU44"/>
<keyword evidence="1" id="KW-1133">Transmembrane helix</keyword>
<keyword evidence="3" id="KW-1185">Reference proteome</keyword>
<name>A0A804PU44_MAIZE</name>
<evidence type="ECO:0000313" key="3">
    <source>
        <dbReference type="Proteomes" id="UP000007305"/>
    </source>
</evidence>
<reference evidence="3" key="1">
    <citation type="journal article" date="2009" name="Science">
        <title>The B73 maize genome: complexity, diversity, and dynamics.</title>
        <authorList>
            <person name="Schnable P.S."/>
            <person name="Ware D."/>
            <person name="Fulton R.S."/>
            <person name="Stein J.C."/>
            <person name="Wei F."/>
            <person name="Pasternak S."/>
            <person name="Liang C."/>
            <person name="Zhang J."/>
            <person name="Fulton L."/>
            <person name="Graves T.A."/>
            <person name="Minx P."/>
            <person name="Reily A.D."/>
            <person name="Courtney L."/>
            <person name="Kruchowski S.S."/>
            <person name="Tomlinson C."/>
            <person name="Strong C."/>
            <person name="Delehaunty K."/>
            <person name="Fronick C."/>
            <person name="Courtney B."/>
            <person name="Rock S.M."/>
            <person name="Belter E."/>
            <person name="Du F."/>
            <person name="Kim K."/>
            <person name="Abbott R.M."/>
            <person name="Cotton M."/>
            <person name="Levy A."/>
            <person name="Marchetto P."/>
            <person name="Ochoa K."/>
            <person name="Jackson S.M."/>
            <person name="Gillam B."/>
            <person name="Chen W."/>
            <person name="Yan L."/>
            <person name="Higginbotham J."/>
            <person name="Cardenas M."/>
            <person name="Waligorski J."/>
            <person name="Applebaum E."/>
            <person name="Phelps L."/>
            <person name="Falcone J."/>
            <person name="Kanchi K."/>
            <person name="Thane T."/>
            <person name="Scimone A."/>
            <person name="Thane N."/>
            <person name="Henke J."/>
            <person name="Wang T."/>
            <person name="Ruppert J."/>
            <person name="Shah N."/>
            <person name="Rotter K."/>
            <person name="Hodges J."/>
            <person name="Ingenthron E."/>
            <person name="Cordes M."/>
            <person name="Kohlberg S."/>
            <person name="Sgro J."/>
            <person name="Delgado B."/>
            <person name="Mead K."/>
            <person name="Chinwalla A."/>
            <person name="Leonard S."/>
            <person name="Crouse K."/>
            <person name="Collura K."/>
            <person name="Kudrna D."/>
            <person name="Currie J."/>
            <person name="He R."/>
            <person name="Angelova A."/>
            <person name="Rajasekar S."/>
            <person name="Mueller T."/>
            <person name="Lomeli R."/>
            <person name="Scara G."/>
            <person name="Ko A."/>
            <person name="Delaney K."/>
            <person name="Wissotski M."/>
            <person name="Lopez G."/>
            <person name="Campos D."/>
            <person name="Braidotti M."/>
            <person name="Ashley E."/>
            <person name="Golser W."/>
            <person name="Kim H."/>
            <person name="Lee S."/>
            <person name="Lin J."/>
            <person name="Dujmic Z."/>
            <person name="Kim W."/>
            <person name="Talag J."/>
            <person name="Zuccolo A."/>
            <person name="Fan C."/>
            <person name="Sebastian A."/>
            <person name="Kramer M."/>
            <person name="Spiegel L."/>
            <person name="Nascimento L."/>
            <person name="Zutavern T."/>
            <person name="Miller B."/>
            <person name="Ambroise C."/>
            <person name="Muller S."/>
            <person name="Spooner W."/>
            <person name="Narechania A."/>
            <person name="Ren L."/>
            <person name="Wei S."/>
            <person name="Kumari S."/>
            <person name="Faga B."/>
            <person name="Levy M.J."/>
            <person name="McMahan L."/>
            <person name="Van Buren P."/>
            <person name="Vaughn M.W."/>
            <person name="Ying K."/>
            <person name="Yeh C.-T."/>
            <person name="Emrich S.J."/>
            <person name="Jia Y."/>
            <person name="Kalyanaraman A."/>
            <person name="Hsia A.-P."/>
            <person name="Barbazuk W.B."/>
            <person name="Baucom R.S."/>
            <person name="Brutnell T.P."/>
            <person name="Carpita N.C."/>
            <person name="Chaparro C."/>
            <person name="Chia J.-M."/>
            <person name="Deragon J.-M."/>
            <person name="Estill J.C."/>
            <person name="Fu Y."/>
            <person name="Jeddeloh J.A."/>
            <person name="Han Y."/>
            <person name="Lee H."/>
            <person name="Li P."/>
            <person name="Lisch D.R."/>
            <person name="Liu S."/>
            <person name="Liu Z."/>
            <person name="Nagel D.H."/>
            <person name="McCann M.C."/>
            <person name="SanMiguel P."/>
            <person name="Myers A.M."/>
            <person name="Nettleton D."/>
            <person name="Nguyen J."/>
            <person name="Penning B.W."/>
            <person name="Ponnala L."/>
            <person name="Schneider K.L."/>
            <person name="Schwartz D.C."/>
            <person name="Sharma A."/>
            <person name="Soderlund C."/>
            <person name="Springer N.M."/>
            <person name="Sun Q."/>
            <person name="Wang H."/>
            <person name="Waterman M."/>
            <person name="Westerman R."/>
            <person name="Wolfgruber T.K."/>
            <person name="Yang L."/>
            <person name="Yu Y."/>
            <person name="Zhang L."/>
            <person name="Zhou S."/>
            <person name="Zhu Q."/>
            <person name="Bennetzen J.L."/>
            <person name="Dawe R.K."/>
            <person name="Jiang J."/>
            <person name="Jiang N."/>
            <person name="Presting G.G."/>
            <person name="Wessler S.R."/>
            <person name="Aluru S."/>
            <person name="Martienssen R.A."/>
            <person name="Clifton S.W."/>
            <person name="McCombie W.R."/>
            <person name="Wing R.A."/>
            <person name="Wilson R.K."/>
        </authorList>
    </citation>
    <scope>NUCLEOTIDE SEQUENCE [LARGE SCALE GENOMIC DNA]</scope>
    <source>
        <strain evidence="3">cv. B73</strain>
    </source>
</reference>
<reference evidence="2" key="2">
    <citation type="submission" date="2019-07" db="EMBL/GenBank/DDBJ databases">
        <authorList>
            <person name="Seetharam A."/>
            <person name="Woodhouse M."/>
            <person name="Cannon E."/>
        </authorList>
    </citation>
    <scope>NUCLEOTIDE SEQUENCE [LARGE SCALE GENOMIC DNA]</scope>
    <source>
        <strain evidence="2">cv. B73</strain>
    </source>
</reference>
<keyword evidence="1" id="KW-0812">Transmembrane</keyword>
<dbReference type="PANTHER" id="PTHR36480:SF10">
    <property type="entry name" value="LATE EMBRYOGENESIS ABUNDANT PROTEIN LEA-2 SUBGROUP DOMAIN-CONTAINING PROTEIN"/>
    <property type="match status" value="1"/>
</dbReference>
<dbReference type="OrthoDB" id="657467at2759"/>
<evidence type="ECO:0000256" key="1">
    <source>
        <dbReference type="SAM" id="Phobius"/>
    </source>
</evidence>